<proteinExistence type="predicted"/>
<dbReference type="EMBL" id="MH687391">
    <property type="protein sequence ID" value="AXV45700.1"/>
    <property type="molecule type" value="Genomic_DNA"/>
</dbReference>
<sequence length="104" mass="11814">MNELNAYDDALTNNIATLQRLLMSHQYEEALACMDERLAIIAALTEFSRQKKMVSTDIATLVREQLAREQELRGQVDTFKNEIAMQLVALGRANKAKSTYHGNR</sequence>
<organism evidence="1">
    <name type="scientific">uncultured organism</name>
    <dbReference type="NCBI Taxonomy" id="155900"/>
    <lineage>
        <taxon>unclassified sequences</taxon>
        <taxon>environmental samples</taxon>
    </lineage>
</organism>
<evidence type="ECO:0000313" key="1">
    <source>
        <dbReference type="EMBL" id="AXV45700.1"/>
    </source>
</evidence>
<name>A0A385FVF7_9ZZZZ</name>
<accession>A0A385FVF7</accession>
<dbReference type="AlphaFoldDB" id="A0A385FVF7"/>
<evidence type="ECO:0008006" key="2">
    <source>
        <dbReference type="Google" id="ProtNLM"/>
    </source>
</evidence>
<protein>
    <recommendedName>
        <fullName evidence="2">Flagellar protein FliT</fullName>
    </recommendedName>
</protein>
<reference evidence="1" key="1">
    <citation type="submission" date="2018-07" db="EMBL/GenBank/DDBJ databases">
        <title>Functional screening for triclosan resistance in a wastewater metagenome and isolates of Escherichia coli and Enterococcus spp. from a large Canadian healthcare region.</title>
        <authorList>
            <person name="Cameron A."/>
            <person name="Barbieri R."/>
            <person name="Read R.R."/>
            <person name="Church D.L."/>
            <person name="Adator E.H."/>
            <person name="McAllister T.A."/>
        </authorList>
    </citation>
    <scope>NUCLEOTIDE SEQUENCE</scope>
</reference>
<gene>
    <name evidence="1" type="ORF">TRI5_00017</name>
</gene>